<dbReference type="OrthoDB" id="292474at2"/>
<keyword evidence="2" id="KW-0812">Transmembrane</keyword>
<gene>
    <name evidence="3" type="ORF">C5Y98_28320</name>
</gene>
<comment type="caution">
    <text evidence="3">The sequence shown here is derived from an EMBL/GenBank/DDBJ whole genome shotgun (WGS) entry which is preliminary data.</text>
</comment>
<sequence>MPISFRCETCRRSIRVPDGSEGKLTRCPDCFSIVLIPFQPIGKVAKKPQEFAIPDEADDPLGITGKHVPRWEAAYPPNASSSEAPNNHNTVQAPQPAAPAPKPVNPFAEMSEETPSEELVPSYAEEISDDDIFRQERAERGGHILAVISIILIVLITVSLVLTLVGLVASFSATSNRTSPDLHWVAQLFGALTIPALQVGTLFGLNQARKRGNYVNAFVAMVLAAIPCVNLSGLLIVPLILPIWGMILLSRQEIKAMFQSNWEMRPE</sequence>
<feature type="transmembrane region" description="Helical" evidence="2">
    <location>
        <begin position="217"/>
        <end position="241"/>
    </location>
</feature>
<name>A0A2S8F5E8_9BACT</name>
<feature type="transmembrane region" description="Helical" evidence="2">
    <location>
        <begin position="184"/>
        <end position="205"/>
    </location>
</feature>
<organism evidence="3 4">
    <name type="scientific">Blastopirellula marina</name>
    <dbReference type="NCBI Taxonomy" id="124"/>
    <lineage>
        <taxon>Bacteria</taxon>
        <taxon>Pseudomonadati</taxon>
        <taxon>Planctomycetota</taxon>
        <taxon>Planctomycetia</taxon>
        <taxon>Pirellulales</taxon>
        <taxon>Pirellulaceae</taxon>
        <taxon>Blastopirellula</taxon>
    </lineage>
</organism>
<proteinExistence type="predicted"/>
<dbReference type="EMBL" id="PUIB01000028">
    <property type="protein sequence ID" value="PQO27154.1"/>
    <property type="molecule type" value="Genomic_DNA"/>
</dbReference>
<dbReference type="Proteomes" id="UP000239388">
    <property type="component" value="Unassembled WGS sequence"/>
</dbReference>
<feature type="compositionally biased region" description="Polar residues" evidence="1">
    <location>
        <begin position="78"/>
        <end position="91"/>
    </location>
</feature>
<dbReference type="AlphaFoldDB" id="A0A2S8F5E8"/>
<accession>A0A2S8F5E8</accession>
<evidence type="ECO:0000313" key="3">
    <source>
        <dbReference type="EMBL" id="PQO27154.1"/>
    </source>
</evidence>
<feature type="region of interest" description="Disordered" evidence="1">
    <location>
        <begin position="72"/>
        <end position="120"/>
    </location>
</feature>
<evidence type="ECO:0000313" key="4">
    <source>
        <dbReference type="Proteomes" id="UP000239388"/>
    </source>
</evidence>
<dbReference type="RefSeq" id="WP_105359771.1">
    <property type="nucleotide sequence ID" value="NZ_PUIB01000028.1"/>
</dbReference>
<evidence type="ECO:0000256" key="2">
    <source>
        <dbReference type="SAM" id="Phobius"/>
    </source>
</evidence>
<keyword evidence="2" id="KW-0472">Membrane</keyword>
<feature type="transmembrane region" description="Helical" evidence="2">
    <location>
        <begin position="144"/>
        <end position="172"/>
    </location>
</feature>
<reference evidence="3 4" key="1">
    <citation type="submission" date="2018-02" db="EMBL/GenBank/DDBJ databases">
        <title>Comparative genomes isolates from brazilian mangrove.</title>
        <authorList>
            <person name="Araujo J.E."/>
            <person name="Taketani R.G."/>
            <person name="Silva M.C.P."/>
            <person name="Loureco M.V."/>
            <person name="Andreote F.D."/>
        </authorList>
    </citation>
    <scope>NUCLEOTIDE SEQUENCE [LARGE SCALE GENOMIC DNA]</scope>
    <source>
        <strain evidence="3 4">NAP PRIS-MGV</strain>
    </source>
</reference>
<evidence type="ECO:0000256" key="1">
    <source>
        <dbReference type="SAM" id="MobiDB-lite"/>
    </source>
</evidence>
<protein>
    <submittedName>
        <fullName evidence="3">Uncharacterized protein</fullName>
    </submittedName>
</protein>
<keyword evidence="2" id="KW-1133">Transmembrane helix</keyword>